<dbReference type="PANTHER" id="PTHR10429:SF0">
    <property type="entry name" value="DNA-3-METHYLADENINE GLYCOSYLASE"/>
    <property type="match status" value="1"/>
</dbReference>
<dbReference type="InterPro" id="IPR011034">
    <property type="entry name" value="Formyl_transferase-like_C_sf"/>
</dbReference>
<accession>A0A848KDD7</accession>
<gene>
    <name evidence="6" type="ORF">FGL95_09035</name>
</gene>
<reference evidence="6 7" key="1">
    <citation type="submission" date="2019-05" db="EMBL/GenBank/DDBJ databases">
        <authorList>
            <person name="Lee S.D."/>
        </authorList>
    </citation>
    <scope>NUCLEOTIDE SEQUENCE [LARGE SCALE GENOMIC DNA]</scope>
    <source>
        <strain evidence="6 7">YC2-7</strain>
    </source>
</reference>
<dbReference type="SUPFAM" id="SSF50486">
    <property type="entry name" value="FMT C-terminal domain-like"/>
    <property type="match status" value="1"/>
</dbReference>
<evidence type="ECO:0000256" key="1">
    <source>
        <dbReference type="ARBA" id="ARBA00009232"/>
    </source>
</evidence>
<keyword evidence="3 5" id="KW-0378">Hydrolase</keyword>
<comment type="similarity">
    <text evidence="1 5">Belongs to the DNA glycosylase MPG family.</text>
</comment>
<sequence length="232" mass="24293">MSSSRSEFIDPATVQVKRSGTISDVTFREFDGVDPVTAASRILGGTLSANGVVVRIVEVEAYGTDPGGPWPDPASHSYPGPTRRNAVMFGDPGCLYVYLSYGMHRCLNVTCSPPGVAGAVLLRSAEVVDGEDIAFARRPTARRPADLARGPGNLGNALGIALEDNGSCLFGADARIQLSLDPVTEWAAGPRVGISTAADRPWRLWLPGSPAVSTYRRSPRAPGVGLAEGSTA</sequence>
<dbReference type="InterPro" id="IPR003180">
    <property type="entry name" value="MPG"/>
</dbReference>
<comment type="caution">
    <text evidence="6">The sequence shown here is derived from an EMBL/GenBank/DDBJ whole genome shotgun (WGS) entry which is preliminary data.</text>
</comment>
<keyword evidence="4 5" id="KW-0234">DNA repair</keyword>
<dbReference type="EMBL" id="VCQU01000002">
    <property type="protein sequence ID" value="NMN95174.1"/>
    <property type="molecule type" value="Genomic_DNA"/>
</dbReference>
<dbReference type="NCBIfam" id="TIGR00567">
    <property type="entry name" value="3mg"/>
    <property type="match status" value="1"/>
</dbReference>
<evidence type="ECO:0000256" key="5">
    <source>
        <dbReference type="HAMAP-Rule" id="MF_00527"/>
    </source>
</evidence>
<dbReference type="NCBIfam" id="NF002003">
    <property type="entry name" value="PRK00802.1-3"/>
    <property type="match status" value="1"/>
</dbReference>
<evidence type="ECO:0000256" key="2">
    <source>
        <dbReference type="ARBA" id="ARBA00022763"/>
    </source>
</evidence>
<dbReference type="EC" id="3.2.2.-" evidence="5"/>
<dbReference type="CDD" id="cd00540">
    <property type="entry name" value="AAG"/>
    <property type="match status" value="1"/>
</dbReference>
<evidence type="ECO:0000256" key="4">
    <source>
        <dbReference type="ARBA" id="ARBA00023204"/>
    </source>
</evidence>
<dbReference type="InterPro" id="IPR036995">
    <property type="entry name" value="MPG_sf"/>
</dbReference>
<dbReference type="HAMAP" id="MF_00527">
    <property type="entry name" value="3MGH"/>
    <property type="match status" value="1"/>
</dbReference>
<evidence type="ECO:0000313" key="7">
    <source>
        <dbReference type="Proteomes" id="UP000535543"/>
    </source>
</evidence>
<protein>
    <recommendedName>
        <fullName evidence="5">Putative 3-methyladenine DNA glycosylase</fullName>
        <ecNumber evidence="5">3.2.2.-</ecNumber>
    </recommendedName>
</protein>
<dbReference type="Pfam" id="PF02245">
    <property type="entry name" value="Pur_DNA_glyco"/>
    <property type="match status" value="1"/>
</dbReference>
<dbReference type="PANTHER" id="PTHR10429">
    <property type="entry name" value="DNA-3-METHYLADENINE GLYCOSYLASE"/>
    <property type="match status" value="1"/>
</dbReference>
<keyword evidence="7" id="KW-1185">Reference proteome</keyword>
<dbReference type="Proteomes" id="UP000535543">
    <property type="component" value="Unassembled WGS sequence"/>
</dbReference>
<reference evidence="6 7" key="2">
    <citation type="submission" date="2020-06" db="EMBL/GenBank/DDBJ databases">
        <title>Antribacter stalactiti gen. nov., sp. nov., a new member of the family Nacardiaceae isolated from a cave.</title>
        <authorList>
            <person name="Kim I.S."/>
        </authorList>
    </citation>
    <scope>NUCLEOTIDE SEQUENCE [LARGE SCALE GENOMIC DNA]</scope>
    <source>
        <strain evidence="6 7">YC2-7</strain>
    </source>
</reference>
<evidence type="ECO:0000313" key="6">
    <source>
        <dbReference type="EMBL" id="NMN95174.1"/>
    </source>
</evidence>
<name>A0A848KDD7_9NOCA</name>
<dbReference type="GO" id="GO:0003677">
    <property type="term" value="F:DNA binding"/>
    <property type="evidence" value="ECO:0007669"/>
    <property type="project" value="InterPro"/>
</dbReference>
<proteinExistence type="inferred from homology"/>
<dbReference type="GO" id="GO:0003905">
    <property type="term" value="F:alkylbase DNA N-glycosylase activity"/>
    <property type="evidence" value="ECO:0007669"/>
    <property type="project" value="InterPro"/>
</dbReference>
<keyword evidence="2 5" id="KW-0227">DNA damage</keyword>
<organism evidence="6 7">
    <name type="scientific">Antrihabitans stalactiti</name>
    <dbReference type="NCBI Taxonomy" id="2584121"/>
    <lineage>
        <taxon>Bacteria</taxon>
        <taxon>Bacillati</taxon>
        <taxon>Actinomycetota</taxon>
        <taxon>Actinomycetes</taxon>
        <taxon>Mycobacteriales</taxon>
        <taxon>Nocardiaceae</taxon>
        <taxon>Antrihabitans</taxon>
    </lineage>
</organism>
<evidence type="ECO:0000256" key="3">
    <source>
        <dbReference type="ARBA" id="ARBA00022801"/>
    </source>
</evidence>
<dbReference type="AlphaFoldDB" id="A0A848KDD7"/>
<dbReference type="GO" id="GO:0006284">
    <property type="term" value="P:base-excision repair"/>
    <property type="evidence" value="ECO:0007669"/>
    <property type="project" value="InterPro"/>
</dbReference>
<dbReference type="Gene3D" id="3.10.300.10">
    <property type="entry name" value="Methylpurine-DNA glycosylase (MPG)"/>
    <property type="match status" value="1"/>
</dbReference>
<keyword evidence="6" id="KW-0326">Glycosidase</keyword>